<dbReference type="SUPFAM" id="SSF53300">
    <property type="entry name" value="vWA-like"/>
    <property type="match status" value="2"/>
</dbReference>
<dbReference type="AlphaFoldDB" id="A0A0L8HA05"/>
<dbReference type="OrthoDB" id="6132182at2759"/>
<dbReference type="InterPro" id="IPR050525">
    <property type="entry name" value="ECM_Assembly_Org"/>
</dbReference>
<dbReference type="EMBL" id="KQ418749">
    <property type="protein sequence ID" value="KOF86037.1"/>
    <property type="molecule type" value="Genomic_DNA"/>
</dbReference>
<protein>
    <recommendedName>
        <fullName evidence="3">VWFA domain-containing protein</fullName>
    </recommendedName>
</protein>
<evidence type="ECO:0000313" key="4">
    <source>
        <dbReference type="EMBL" id="KOF86037.1"/>
    </source>
</evidence>
<dbReference type="InterPro" id="IPR036465">
    <property type="entry name" value="vWFA_dom_sf"/>
</dbReference>
<name>A0A0L8HA05_OCTBM</name>
<feature type="region of interest" description="Disordered" evidence="1">
    <location>
        <begin position="239"/>
        <end position="291"/>
    </location>
</feature>
<evidence type="ECO:0000256" key="1">
    <source>
        <dbReference type="SAM" id="MobiDB-lite"/>
    </source>
</evidence>
<feature type="domain" description="VWFA" evidence="3">
    <location>
        <begin position="32"/>
        <end position="206"/>
    </location>
</feature>
<dbReference type="PANTHER" id="PTHR24020">
    <property type="entry name" value="COLLAGEN ALPHA"/>
    <property type="match status" value="1"/>
</dbReference>
<feature type="signal peptide" evidence="2">
    <location>
        <begin position="1"/>
        <end position="20"/>
    </location>
</feature>
<organism evidence="4">
    <name type="scientific">Octopus bimaculoides</name>
    <name type="common">California two-spotted octopus</name>
    <dbReference type="NCBI Taxonomy" id="37653"/>
    <lineage>
        <taxon>Eukaryota</taxon>
        <taxon>Metazoa</taxon>
        <taxon>Spiralia</taxon>
        <taxon>Lophotrochozoa</taxon>
        <taxon>Mollusca</taxon>
        <taxon>Cephalopoda</taxon>
        <taxon>Coleoidea</taxon>
        <taxon>Octopodiformes</taxon>
        <taxon>Octopoda</taxon>
        <taxon>Incirrata</taxon>
        <taxon>Octopodidae</taxon>
        <taxon>Octopus</taxon>
    </lineage>
</organism>
<proteinExistence type="predicted"/>
<keyword evidence="2" id="KW-0732">Signal</keyword>
<feature type="compositionally biased region" description="Low complexity" evidence="1">
    <location>
        <begin position="239"/>
        <end position="264"/>
    </location>
</feature>
<sequence length="522" mass="58079">MMTRYLLVAAFCFLWGTTHCIKEKSCSSKAADIYFLLDSSSSIWIQDYKELLQFVSNVVDTFDIGTGQSQVRVGIITFSDTAHLDIPLNRYTAIATLKEAISQIPYRTGLTNTAAALNLLRREIISDPKGHDGPIVAIVITDGLSRDTKATKEEAEKLHSLGVNVYAIGVGNRYEIEELKSIASDAILGVYQVVSYSALEEIAHNFHIQPCKDIPDTTPTTMASSTTTTAATTTIAETTTSQPATTTTLSTTTIPTPKPTMQTTRETSTPKITSEPTTTNPSTPKPTTTIHSTRTWVPQPISTRSPFPAQRPVWQVSFWPRPRFPHPSVIAFGFDLLGLGQYKSQMIYDFIANFLPISGYNQFAIVSQAYCPQNLNVPLSSMPKDLSGGPRNFRKTKLTFPSLEDTVRRIRYDMFRSALHSRFFGQMPKQVVTLFLEPSVTSVSGTLIEEIEKLKMQGTELFFISIDSDNGPYTNFLNTLASDPTGHHVFEIPNYEELVSRIQHSPFHFRSLCNGYMHPESN</sequence>
<evidence type="ECO:0000259" key="3">
    <source>
        <dbReference type="PROSITE" id="PS50234"/>
    </source>
</evidence>
<dbReference type="Pfam" id="PF00092">
    <property type="entry name" value="VWA"/>
    <property type="match status" value="1"/>
</dbReference>
<dbReference type="PROSITE" id="PS50234">
    <property type="entry name" value="VWFA"/>
    <property type="match status" value="1"/>
</dbReference>
<dbReference type="SMART" id="SM00327">
    <property type="entry name" value="VWA"/>
    <property type="match status" value="1"/>
</dbReference>
<dbReference type="Gene3D" id="3.40.50.410">
    <property type="entry name" value="von Willebrand factor, type A domain"/>
    <property type="match status" value="2"/>
</dbReference>
<accession>A0A0L8HA05</accession>
<feature type="compositionally biased region" description="Low complexity" evidence="1">
    <location>
        <begin position="273"/>
        <end position="289"/>
    </location>
</feature>
<dbReference type="KEGG" id="obi:106871944"/>
<reference evidence="4" key="1">
    <citation type="submission" date="2015-07" db="EMBL/GenBank/DDBJ databases">
        <title>MeaNS - Measles Nucleotide Surveillance Program.</title>
        <authorList>
            <person name="Tran T."/>
            <person name="Druce J."/>
        </authorList>
    </citation>
    <scope>NUCLEOTIDE SEQUENCE</scope>
    <source>
        <strain evidence="4">UCB-OBI-ISO-001</strain>
        <tissue evidence="4">Gonad</tissue>
    </source>
</reference>
<evidence type="ECO:0000256" key="2">
    <source>
        <dbReference type="SAM" id="SignalP"/>
    </source>
</evidence>
<dbReference type="PRINTS" id="PR00453">
    <property type="entry name" value="VWFADOMAIN"/>
</dbReference>
<dbReference type="InterPro" id="IPR002035">
    <property type="entry name" value="VWF_A"/>
</dbReference>
<feature type="chain" id="PRO_5005583621" description="VWFA domain-containing protein" evidence="2">
    <location>
        <begin position="21"/>
        <end position="522"/>
    </location>
</feature>
<dbReference type="PANTHER" id="PTHR24020:SF84">
    <property type="entry name" value="VWFA DOMAIN-CONTAINING PROTEIN"/>
    <property type="match status" value="1"/>
</dbReference>
<gene>
    <name evidence="4" type="ORF">OCBIM_22019313mg</name>
</gene>